<dbReference type="HAMAP" id="MF_00338">
    <property type="entry name" value="UPF0145"/>
    <property type="match status" value="1"/>
</dbReference>
<dbReference type="Pfam" id="PF01906">
    <property type="entry name" value="YbjQ_1"/>
    <property type="match status" value="1"/>
</dbReference>
<reference evidence="2" key="1">
    <citation type="submission" date="2018-05" db="EMBL/GenBank/DDBJ databases">
        <authorList>
            <person name="Lanie J.A."/>
            <person name="Ng W.-L."/>
            <person name="Kazmierczak K.M."/>
            <person name="Andrzejewski T.M."/>
            <person name="Davidsen T.M."/>
            <person name="Wayne K.J."/>
            <person name="Tettelin H."/>
            <person name="Glass J.I."/>
            <person name="Rusch D."/>
            <person name="Podicherti R."/>
            <person name="Tsui H.-C.T."/>
            <person name="Winkler M.E."/>
        </authorList>
    </citation>
    <scope>NUCLEOTIDE SEQUENCE</scope>
</reference>
<comment type="similarity">
    <text evidence="1">Belongs to the UPF0145 family.</text>
</comment>
<dbReference type="Gene3D" id="3.30.110.70">
    <property type="entry name" value="Hypothetical protein apc22750. Chain B"/>
    <property type="match status" value="1"/>
</dbReference>
<sequence length="104" mass="11336">MIISTTSDIQGKRIVKIHGIARGNTVRARNIGRDIWASLKNVVGGEISEYTRLQAQSREQAIQRMITDANSLGANAIVNVRITTSMIMQGCSEIMAYGTAVTLE</sequence>
<dbReference type="EMBL" id="UINC01136766">
    <property type="protein sequence ID" value="SVD21725.1"/>
    <property type="molecule type" value="Genomic_DNA"/>
</dbReference>
<name>A0A382TIW9_9ZZZZ</name>
<accession>A0A382TIW9</accession>
<dbReference type="PANTHER" id="PTHR34068">
    <property type="entry name" value="UPF0145 PROTEIN YBJQ"/>
    <property type="match status" value="1"/>
</dbReference>
<organism evidence="2">
    <name type="scientific">marine metagenome</name>
    <dbReference type="NCBI Taxonomy" id="408172"/>
    <lineage>
        <taxon>unclassified sequences</taxon>
        <taxon>metagenomes</taxon>
        <taxon>ecological metagenomes</taxon>
    </lineage>
</organism>
<dbReference type="AlphaFoldDB" id="A0A382TIW9"/>
<dbReference type="PANTHER" id="PTHR34068:SF2">
    <property type="entry name" value="UPF0145 PROTEIN SCO3412"/>
    <property type="match status" value="1"/>
</dbReference>
<evidence type="ECO:0000256" key="1">
    <source>
        <dbReference type="ARBA" id="ARBA00010751"/>
    </source>
</evidence>
<dbReference type="InterPro" id="IPR035439">
    <property type="entry name" value="UPF0145_dom_sf"/>
</dbReference>
<evidence type="ECO:0000313" key="2">
    <source>
        <dbReference type="EMBL" id="SVD21725.1"/>
    </source>
</evidence>
<proteinExistence type="inferred from homology"/>
<dbReference type="InterPro" id="IPR002765">
    <property type="entry name" value="UPF0145_YbjQ-like"/>
</dbReference>
<gene>
    <name evidence="2" type="ORF">METZ01_LOCUS374579</name>
</gene>
<dbReference type="SUPFAM" id="SSF117782">
    <property type="entry name" value="YbjQ-like"/>
    <property type="match status" value="1"/>
</dbReference>
<protein>
    <submittedName>
        <fullName evidence="2">Uncharacterized protein</fullName>
    </submittedName>
</protein>